<proteinExistence type="predicted"/>
<dbReference type="Proteomes" id="UP000887574">
    <property type="component" value="Unplaced"/>
</dbReference>
<organism evidence="2 3">
    <name type="scientific">Ditylenchus dipsaci</name>
    <dbReference type="NCBI Taxonomy" id="166011"/>
    <lineage>
        <taxon>Eukaryota</taxon>
        <taxon>Metazoa</taxon>
        <taxon>Ecdysozoa</taxon>
        <taxon>Nematoda</taxon>
        <taxon>Chromadorea</taxon>
        <taxon>Rhabditida</taxon>
        <taxon>Tylenchina</taxon>
        <taxon>Tylenchomorpha</taxon>
        <taxon>Sphaerularioidea</taxon>
        <taxon>Anguinidae</taxon>
        <taxon>Anguininae</taxon>
        <taxon>Ditylenchus</taxon>
    </lineage>
</organism>
<sequence>MDSSPIAAKQKKDLPEAKSRRESLGSCFRGDSEKSQFFYPTVQRRKDGCLHRRIAIELSLLRIGVRARGGSFKSSQYSSSHQTREADRYAALRFIVFTDQISCRISMLLLRLASVRLTVVSGRAYPLRLQLQRIVNILWMGMVAYGRCSLWWSSSAEKLYVQLLVVLVKESNDRFSPFHWANSAIVCLPDDCALAFLLSMAKFVCLTKNHKIYYPSILLYNFIGSEEFSVHAEIFGARRWKLSPADPIRESKLRNAVGWEHLKTPCMFRSLLKMPMNTCVI</sequence>
<name>A0A915DBA6_9BILA</name>
<feature type="compositionally biased region" description="Basic and acidic residues" evidence="1">
    <location>
        <begin position="10"/>
        <end position="23"/>
    </location>
</feature>
<evidence type="ECO:0000256" key="1">
    <source>
        <dbReference type="SAM" id="MobiDB-lite"/>
    </source>
</evidence>
<keyword evidence="2" id="KW-1185">Reference proteome</keyword>
<evidence type="ECO:0000313" key="3">
    <source>
        <dbReference type="WBParaSite" id="jg17424"/>
    </source>
</evidence>
<feature type="region of interest" description="Disordered" evidence="1">
    <location>
        <begin position="1"/>
        <end position="27"/>
    </location>
</feature>
<dbReference type="AlphaFoldDB" id="A0A915DBA6"/>
<reference evidence="3" key="1">
    <citation type="submission" date="2022-11" db="UniProtKB">
        <authorList>
            <consortium name="WormBaseParasite"/>
        </authorList>
    </citation>
    <scope>IDENTIFICATION</scope>
</reference>
<dbReference type="WBParaSite" id="jg17424">
    <property type="protein sequence ID" value="jg17424"/>
    <property type="gene ID" value="jg17424"/>
</dbReference>
<accession>A0A915DBA6</accession>
<evidence type="ECO:0000313" key="2">
    <source>
        <dbReference type="Proteomes" id="UP000887574"/>
    </source>
</evidence>
<protein>
    <submittedName>
        <fullName evidence="3">Uncharacterized protein</fullName>
    </submittedName>
</protein>